<name>A0ACC5WE07_PANGG</name>
<gene>
    <name evidence="1" type="ORF">PGIGA_G00199880</name>
</gene>
<accession>A0ACC5WE07</accession>
<dbReference type="Proteomes" id="UP000829447">
    <property type="component" value="Linkage Group LG4"/>
</dbReference>
<sequence length="1111" mass="124422">MIDIAKRTAQAANASASDTMNKLQDINAEINAIKAQNVSGSPDQANINRILDDVDMAVKNLSNSIPSLLDKFTQVEKLSSEIDPNNNISYNIMHIKELIEQARSAANRVPVPMKFTGLEHVELRLPRTLDDLRAYTAMSLLLQRPESEVRGDGRRRRRQGTRDNGNLFVLYLGQKDATKDYLGMALRNNVLYFVYKLDGSIKEIKSIDITLSKPDRIFFDKVDMRRIYEDAQVNLTKLFTTNKPDPEIPSSAQGDALHNLLNLHPSEAVFYVGGYPKDFTPPAPLNYPGYQGCIEFNMFNEKLISLYNFKSLGPENVTLQTPCKRYIQPGDGEYLEGTGYIQLQLEKVPTLLSIFQTLETRAKDGIILYIGNENSYYLIALENGYVVLRGRVGDKQLETRRSSGPEDMNGELRVFFDGKTNVTRVRLKTKELNSYYLIALENGYVVLRGRVGDKQLETRRSSGPEDMNGELRVFFDGKTNVTRVRLKTKELVNGPYFSANFDSYFIGGIPSDLRRRYNITVPPLRGYVKELNAGGRTPSQLNKVGVGRSYSSKILALRNAEFSAGGSLDSPPTGFSLDGALTISLGFKSTEKDGLLLQNKQASKEIGLSMVNGYVVVKYQNRVWRSKKQYQDGEWHYVTVISKDGRLEVRIDEVDEGEDITQSPNLRFLSDKVTLGAGSFTGCLSNVYLRRSDALYQPEDLSDFSSTGDVVLDKCTSERQPENMWANRKKDGKEEMKDDRVSGCFLPTPIPHSFHLAGASSSLSYTMPSRALTHRPYFSLDVRTKSAEGLLFYIPAEQEKYHLALYVSKGRIRLSVGRQREIFNREKYNDGKWHTITLSLEKRRFRLVIDGLRAQDGVLNPGESSSIQLSTAVYLGSPPPHTHADLKWKMLPVHGVVGCVRNFRMNGSAMATPAVNRGVGLCFEGQMESGAYFSGQGAHVIINESFVVSQKFELVFELRPSNQSGLLLHVGNSDHHLTVFMRKGEVVAQVSNGGGRFSVSVQPNQSLCDGMFHRIAVIQRNNVVEMHVDTDGRYTIGPSSSSPTKDRFPVYVGGVPDHRRLPFLPITESYVGCLQNMVFNRDVVVFEKLSAVFGPVNMRECPANLRVPSPQ</sequence>
<evidence type="ECO:0000313" key="2">
    <source>
        <dbReference type="Proteomes" id="UP000829447"/>
    </source>
</evidence>
<proteinExistence type="predicted"/>
<reference evidence="1 2" key="1">
    <citation type="journal article" date="2022" name="bioRxiv">
        <title>An ancient truncated duplication of the anti-Mullerian hormone receptor type 2 gene is a potential conserved master sex determinant in the Pangasiidae catfish family.</title>
        <authorList>
            <person name="Wen M."/>
            <person name="Pan Q."/>
            <person name="Jouanno E."/>
            <person name="Montfort J."/>
            <person name="Zahm M."/>
            <person name="Cabau C."/>
            <person name="Klopp C."/>
            <person name="Iampietro C."/>
            <person name="Roques C."/>
            <person name="Bouchez O."/>
            <person name="Castinel A."/>
            <person name="Donnadieu C."/>
            <person name="Parrinello H."/>
            <person name="Poncet C."/>
            <person name="Belmonte E."/>
            <person name="Gautier V."/>
            <person name="Avarre J.-C."/>
            <person name="Dugue R."/>
            <person name="Gustiano R."/>
            <person name="Ha T.T.T."/>
            <person name="Campet M."/>
            <person name="Sriphairoj K."/>
            <person name="Ribolli J."/>
            <person name="de Almeida F.L."/>
            <person name="Desvignes T."/>
            <person name="Postlethwait J.H."/>
            <person name="Bucao C.F."/>
            <person name="Robinson-Rechavi M."/>
            <person name="Bobe J."/>
            <person name="Herpin A."/>
            <person name="Guiguen Y."/>
        </authorList>
    </citation>
    <scope>NUCLEOTIDE SEQUENCE [LARGE SCALE GENOMIC DNA]</scope>
    <source>
        <strain evidence="1">YG-Dec2019</strain>
    </source>
</reference>
<keyword evidence="2" id="KW-1185">Reference proteome</keyword>
<dbReference type="EMBL" id="CM040457">
    <property type="protein sequence ID" value="MCI4377116.1"/>
    <property type="molecule type" value="Genomic_DNA"/>
</dbReference>
<comment type="caution">
    <text evidence="1">The sequence shown here is derived from an EMBL/GenBank/DDBJ whole genome shotgun (WGS) entry which is preliminary data.</text>
</comment>
<protein>
    <submittedName>
        <fullName evidence="1">Uncharacterized protein</fullName>
    </submittedName>
</protein>
<organism evidence="1 2">
    <name type="scientific">Pangasianodon gigas</name>
    <name type="common">Mekong giant catfish</name>
    <name type="synonym">Pangasius gigas</name>
    <dbReference type="NCBI Taxonomy" id="30993"/>
    <lineage>
        <taxon>Eukaryota</taxon>
        <taxon>Metazoa</taxon>
        <taxon>Chordata</taxon>
        <taxon>Craniata</taxon>
        <taxon>Vertebrata</taxon>
        <taxon>Euteleostomi</taxon>
        <taxon>Actinopterygii</taxon>
        <taxon>Neopterygii</taxon>
        <taxon>Teleostei</taxon>
        <taxon>Ostariophysi</taxon>
        <taxon>Siluriformes</taxon>
        <taxon>Pangasiidae</taxon>
        <taxon>Pangasianodon</taxon>
    </lineage>
</organism>
<evidence type="ECO:0000313" key="1">
    <source>
        <dbReference type="EMBL" id="MCI4377116.1"/>
    </source>
</evidence>